<accession>A0A9P5C662</accession>
<dbReference type="Proteomes" id="UP000801864">
    <property type="component" value="Unassembled WGS sequence"/>
</dbReference>
<dbReference type="AlphaFoldDB" id="A0A9P5C662"/>
<proteinExistence type="predicted"/>
<name>A0A9P5C662_9HYPO</name>
<evidence type="ECO:0000313" key="2">
    <source>
        <dbReference type="Proteomes" id="UP000801864"/>
    </source>
</evidence>
<protein>
    <submittedName>
        <fullName evidence="1">Uncharacterized protein</fullName>
    </submittedName>
</protein>
<reference evidence="1 2" key="1">
    <citation type="submission" date="2018-06" db="EMBL/GenBank/DDBJ databases">
        <title>Genome analysis of cellulolytic fungus Trichoderma lentiforme CFAM-422.</title>
        <authorList>
            <person name="Steindorff A.S."/>
            <person name="Formighieri E.F."/>
            <person name="Midorikawa G.E.O."/>
            <person name="Tamietti M.S."/>
            <person name="Ramos E.Z."/>
            <person name="Silva A.S."/>
            <person name="Bon E.P.S."/>
            <person name="Mendes T.D."/>
            <person name="Damaso M.C.T."/>
            <person name="Favaro L.C.L."/>
        </authorList>
    </citation>
    <scope>NUCLEOTIDE SEQUENCE [LARGE SCALE GENOMIC DNA]</scope>
    <source>
        <strain evidence="1 2">CFAM-422</strain>
    </source>
</reference>
<sequence>MFGKLRLYTRIMNYILAVQSEELSYAFNAALVHQRARFSGSTPMIERDRTIVIIGASFAGHHVARLVAG</sequence>
<evidence type="ECO:0000313" key="1">
    <source>
        <dbReference type="EMBL" id="KAF3056699.1"/>
    </source>
</evidence>
<gene>
    <name evidence="1" type="ORF">CFAM422_012795</name>
</gene>
<keyword evidence="2" id="KW-1185">Reference proteome</keyword>
<dbReference type="EMBL" id="QLNT01000032">
    <property type="protein sequence ID" value="KAF3056699.1"/>
    <property type="molecule type" value="Genomic_DNA"/>
</dbReference>
<organism evidence="1 2">
    <name type="scientific">Trichoderma lentiforme</name>
    <dbReference type="NCBI Taxonomy" id="1567552"/>
    <lineage>
        <taxon>Eukaryota</taxon>
        <taxon>Fungi</taxon>
        <taxon>Dikarya</taxon>
        <taxon>Ascomycota</taxon>
        <taxon>Pezizomycotina</taxon>
        <taxon>Sordariomycetes</taxon>
        <taxon>Hypocreomycetidae</taxon>
        <taxon>Hypocreales</taxon>
        <taxon>Hypocreaceae</taxon>
        <taxon>Trichoderma</taxon>
    </lineage>
</organism>
<comment type="caution">
    <text evidence="1">The sequence shown here is derived from an EMBL/GenBank/DDBJ whole genome shotgun (WGS) entry which is preliminary data.</text>
</comment>